<reference evidence="4" key="1">
    <citation type="submission" date="2019-04" db="EMBL/GenBank/DDBJ databases">
        <title>Nocardioides xinjiangensis sp. nov.</title>
        <authorList>
            <person name="Liu S."/>
        </authorList>
    </citation>
    <scope>NUCLEOTIDE SEQUENCE [LARGE SCALE GENOMIC DNA]</scope>
    <source>
        <strain evidence="4">18</strain>
    </source>
</reference>
<feature type="region of interest" description="Disordered" evidence="1">
    <location>
        <begin position="1"/>
        <end position="29"/>
    </location>
</feature>
<evidence type="ECO:0000256" key="2">
    <source>
        <dbReference type="SAM" id="Phobius"/>
    </source>
</evidence>
<accession>A0A4S8QFY1</accession>
<evidence type="ECO:0000313" key="4">
    <source>
        <dbReference type="Proteomes" id="UP000308760"/>
    </source>
</evidence>
<keyword evidence="2" id="KW-0812">Transmembrane</keyword>
<sequence length="452" mass="48536">MISFPNAPAVKAAPTPSPPRPMSEYGPGTAAAKVTAKKLEDLATRGDHAERGRQLRSLAAALRDPDEALLWREVPLHDAFAGLEFEPEPRSRSRLLQPLHMLRGAVIFLPLLVSWWGIHGAVSAYGQRLAADPDQGAQTFFREWLGGFGGDLWLSFDRMAAVIVGCVLALIAVSIASEWLQRRAIGEEAELRGRFDYALTEAALHLRAAPGATTEDAERQLKEMVSRSADLIQALLDAVNAVQGELSELEASSGEFRTVITGLEGGARSIAAATHKLDTTVSNEQNRAAQAFHDAGTAAAAEIAAAADGLRTGIAEQQDQASQVLTQVGAAVTEAVGQGERHRDALGRIMRDGRDEDARALAEAIAQRQGQLADELRRAGEDIAAKLTGAVEIEVDQRLRAQLDAIGQTNRQLNIAVDALAQSVHHLGQTLGQTNLPVPVQEPPKPWYKFGR</sequence>
<feature type="transmembrane region" description="Helical" evidence="2">
    <location>
        <begin position="100"/>
        <end position="118"/>
    </location>
</feature>
<feature type="transmembrane region" description="Helical" evidence="2">
    <location>
        <begin position="159"/>
        <end position="180"/>
    </location>
</feature>
<reference evidence="3 4" key="2">
    <citation type="submission" date="2019-05" db="EMBL/GenBank/DDBJ databases">
        <title>Glycomyces buryatensis sp. nov.</title>
        <authorList>
            <person name="Nikitina E."/>
        </authorList>
    </citation>
    <scope>NUCLEOTIDE SEQUENCE [LARGE SCALE GENOMIC DNA]</scope>
    <source>
        <strain evidence="3 4">18</strain>
    </source>
</reference>
<keyword evidence="4" id="KW-1185">Reference proteome</keyword>
<keyword evidence="2" id="KW-0472">Membrane</keyword>
<evidence type="ECO:0000313" key="3">
    <source>
        <dbReference type="EMBL" id="THV43280.1"/>
    </source>
</evidence>
<proteinExistence type="predicted"/>
<dbReference type="AlphaFoldDB" id="A0A4S8QFY1"/>
<dbReference type="EMBL" id="STGY01000005">
    <property type="protein sequence ID" value="THV43280.1"/>
    <property type="molecule type" value="Genomic_DNA"/>
</dbReference>
<name>A0A4S8QFY1_9ACTN</name>
<dbReference type="RefSeq" id="WP_136532885.1">
    <property type="nucleotide sequence ID" value="NZ_STGY01000005.1"/>
</dbReference>
<organism evidence="3 4">
    <name type="scientific">Glycomyces buryatensis</name>
    <dbReference type="NCBI Taxonomy" id="2570927"/>
    <lineage>
        <taxon>Bacteria</taxon>
        <taxon>Bacillati</taxon>
        <taxon>Actinomycetota</taxon>
        <taxon>Actinomycetes</taxon>
        <taxon>Glycomycetales</taxon>
        <taxon>Glycomycetaceae</taxon>
        <taxon>Glycomyces</taxon>
    </lineage>
</organism>
<keyword evidence="2" id="KW-1133">Transmembrane helix</keyword>
<gene>
    <name evidence="3" type="ORF">FAB82_02100</name>
</gene>
<comment type="caution">
    <text evidence="3">The sequence shown here is derived from an EMBL/GenBank/DDBJ whole genome shotgun (WGS) entry which is preliminary data.</text>
</comment>
<dbReference type="OrthoDB" id="3435720at2"/>
<evidence type="ECO:0000256" key="1">
    <source>
        <dbReference type="SAM" id="MobiDB-lite"/>
    </source>
</evidence>
<dbReference type="Proteomes" id="UP000308760">
    <property type="component" value="Unassembled WGS sequence"/>
</dbReference>
<protein>
    <submittedName>
        <fullName evidence="3">Uncharacterized protein</fullName>
    </submittedName>
</protein>